<protein>
    <submittedName>
        <fullName evidence="2">Uncharacterized protein</fullName>
    </submittedName>
</protein>
<keyword evidence="3" id="KW-1185">Reference proteome</keyword>
<evidence type="ECO:0000313" key="3">
    <source>
        <dbReference type="Proteomes" id="UP001152888"/>
    </source>
</evidence>
<accession>A0A9P0LX98</accession>
<dbReference type="OrthoDB" id="1101576at2759"/>
<keyword evidence="1" id="KW-0472">Membrane</keyword>
<evidence type="ECO:0000313" key="2">
    <source>
        <dbReference type="EMBL" id="CAH2007458.1"/>
    </source>
</evidence>
<gene>
    <name evidence="2" type="ORF">ACAOBT_LOCUS29677</name>
</gene>
<feature type="transmembrane region" description="Helical" evidence="1">
    <location>
        <begin position="12"/>
        <end position="31"/>
    </location>
</feature>
<evidence type="ECO:0000256" key="1">
    <source>
        <dbReference type="SAM" id="Phobius"/>
    </source>
</evidence>
<reference evidence="2" key="1">
    <citation type="submission" date="2022-03" db="EMBL/GenBank/DDBJ databases">
        <authorList>
            <person name="Sayadi A."/>
        </authorList>
    </citation>
    <scope>NUCLEOTIDE SEQUENCE</scope>
</reference>
<dbReference type="EMBL" id="CAKOFQ010007752">
    <property type="protein sequence ID" value="CAH2007458.1"/>
    <property type="molecule type" value="Genomic_DNA"/>
</dbReference>
<name>A0A9P0LX98_ACAOB</name>
<dbReference type="Proteomes" id="UP001152888">
    <property type="component" value="Unassembled WGS sequence"/>
</dbReference>
<proteinExistence type="predicted"/>
<dbReference type="AlphaFoldDB" id="A0A9P0LX98"/>
<sequence length="228" mass="27044">MTRDLMHQESSFKRFLLFLMFLDHFVNFFYVDIFDNRDIYIWTPFSKHSYKVVQVRNVTSLSYELVCRAFACSSNSIRCPFPMSRLMEIPHFESRFEDILTMVIPPWIINPYGDIEETNVIIQEEPTELSTSEELKVQFKNGYQQFWLQNYIPVTYPSDRIYKPVSMYKACWHIGSRLLIEPLNSTKYGQCYSVIKSVSPVPHFHLKTQDEEDTSKHLRQHLEDAVDG</sequence>
<keyword evidence="1" id="KW-0812">Transmembrane</keyword>
<keyword evidence="1" id="KW-1133">Transmembrane helix</keyword>
<organism evidence="2 3">
    <name type="scientific">Acanthoscelides obtectus</name>
    <name type="common">Bean weevil</name>
    <name type="synonym">Bruchus obtectus</name>
    <dbReference type="NCBI Taxonomy" id="200917"/>
    <lineage>
        <taxon>Eukaryota</taxon>
        <taxon>Metazoa</taxon>
        <taxon>Ecdysozoa</taxon>
        <taxon>Arthropoda</taxon>
        <taxon>Hexapoda</taxon>
        <taxon>Insecta</taxon>
        <taxon>Pterygota</taxon>
        <taxon>Neoptera</taxon>
        <taxon>Endopterygota</taxon>
        <taxon>Coleoptera</taxon>
        <taxon>Polyphaga</taxon>
        <taxon>Cucujiformia</taxon>
        <taxon>Chrysomeloidea</taxon>
        <taxon>Chrysomelidae</taxon>
        <taxon>Bruchinae</taxon>
        <taxon>Bruchini</taxon>
        <taxon>Acanthoscelides</taxon>
    </lineage>
</organism>
<comment type="caution">
    <text evidence="2">The sequence shown here is derived from an EMBL/GenBank/DDBJ whole genome shotgun (WGS) entry which is preliminary data.</text>
</comment>